<feature type="coiled-coil region" evidence="3">
    <location>
        <begin position="12"/>
        <end position="46"/>
    </location>
</feature>
<dbReference type="Proteomes" id="UP000178526">
    <property type="component" value="Unassembled WGS sequence"/>
</dbReference>
<dbReference type="InterPro" id="IPR014162">
    <property type="entry name" value="CpoB_C"/>
</dbReference>
<dbReference type="InterPro" id="IPR019734">
    <property type="entry name" value="TPR_rpt"/>
</dbReference>
<dbReference type="Gene3D" id="1.25.40.10">
    <property type="entry name" value="Tetratricopeptide repeat domain"/>
    <property type="match status" value="1"/>
</dbReference>
<dbReference type="EMBL" id="MGDB01000125">
    <property type="protein sequence ID" value="OGL39215.1"/>
    <property type="molecule type" value="Genomic_DNA"/>
</dbReference>
<evidence type="ECO:0000256" key="2">
    <source>
        <dbReference type="PROSITE-ProRule" id="PRU00339"/>
    </source>
</evidence>
<name>A0A1F7RCC9_9BACT</name>
<reference evidence="6 7" key="1">
    <citation type="journal article" date="2016" name="Nat. Commun.">
        <title>Thousands of microbial genomes shed light on interconnected biogeochemical processes in an aquifer system.</title>
        <authorList>
            <person name="Anantharaman K."/>
            <person name="Brown C.T."/>
            <person name="Hug L.A."/>
            <person name="Sharon I."/>
            <person name="Castelle C.J."/>
            <person name="Probst A.J."/>
            <person name="Thomas B.C."/>
            <person name="Singh A."/>
            <person name="Wilkins M.J."/>
            <person name="Karaoz U."/>
            <person name="Brodie E.L."/>
            <person name="Williams K.H."/>
            <person name="Hubbard S.S."/>
            <person name="Banfield J.F."/>
        </authorList>
    </citation>
    <scope>NUCLEOTIDE SEQUENCE [LARGE SCALE GENOMIC DNA]</scope>
</reference>
<evidence type="ECO:0000313" key="7">
    <source>
        <dbReference type="Proteomes" id="UP000178526"/>
    </source>
</evidence>
<feature type="region of interest" description="Disordered" evidence="4">
    <location>
        <begin position="108"/>
        <end position="153"/>
    </location>
</feature>
<evidence type="ECO:0000256" key="4">
    <source>
        <dbReference type="SAM" id="MobiDB-lite"/>
    </source>
</evidence>
<dbReference type="PROSITE" id="PS50005">
    <property type="entry name" value="TPR"/>
    <property type="match status" value="1"/>
</dbReference>
<evidence type="ECO:0000313" key="6">
    <source>
        <dbReference type="EMBL" id="OGL39215.1"/>
    </source>
</evidence>
<dbReference type="GO" id="GO:0051301">
    <property type="term" value="P:cell division"/>
    <property type="evidence" value="ECO:0007669"/>
    <property type="project" value="InterPro"/>
</dbReference>
<dbReference type="InterPro" id="IPR039565">
    <property type="entry name" value="BamD-like"/>
</dbReference>
<dbReference type="SUPFAM" id="SSF48452">
    <property type="entry name" value="TPR-like"/>
    <property type="match status" value="1"/>
</dbReference>
<comment type="caution">
    <text evidence="6">The sequence shown here is derived from an EMBL/GenBank/DDBJ whole genome shotgun (WGS) entry which is preliminary data.</text>
</comment>
<dbReference type="NCBIfam" id="TIGR02795">
    <property type="entry name" value="tol_pal_ybgF"/>
    <property type="match status" value="1"/>
</dbReference>
<dbReference type="Pfam" id="PF13525">
    <property type="entry name" value="YfiO"/>
    <property type="match status" value="1"/>
</dbReference>
<organism evidence="6 7">
    <name type="scientific">Candidatus Schekmanbacteria bacterium GWA2_38_11</name>
    <dbReference type="NCBI Taxonomy" id="1817876"/>
    <lineage>
        <taxon>Bacteria</taxon>
        <taxon>Candidatus Schekmaniibacteriota</taxon>
    </lineage>
</organism>
<keyword evidence="2" id="KW-0802">TPR repeat</keyword>
<dbReference type="InterPro" id="IPR011990">
    <property type="entry name" value="TPR-like_helical_dom_sf"/>
</dbReference>
<feature type="repeat" description="TPR" evidence="2">
    <location>
        <begin position="226"/>
        <end position="259"/>
    </location>
</feature>
<dbReference type="SMART" id="SM00028">
    <property type="entry name" value="TPR"/>
    <property type="match status" value="3"/>
</dbReference>
<sequence length="273" mass="31135">MDLVRRELISLRDTTARENKDMDNRIKSVEDKLKELGNGLKRKQADLEADQKNILTEVQSVKGLIEESEVKTKKLPTDLDEFKKNLTISIESLGDRLAELEKKIYASSGESTEKATPVIPPAPQNSQVNVPAPEVKTQPEVEEAKQENKPSEEDVYKEAYQNYLKGEFEKARQNFSKYLELYPNSKNAGNAQYWIGECFYSQKKYREAILAFFEVIKKYPKGNKVAAAYLKQGMSFMELGDKENAKNSFTKIITEYKNSDEAKIAAEKIAEIK</sequence>
<evidence type="ECO:0000259" key="5">
    <source>
        <dbReference type="Pfam" id="PF13525"/>
    </source>
</evidence>
<evidence type="ECO:0000256" key="1">
    <source>
        <dbReference type="ARBA" id="ARBA00022729"/>
    </source>
</evidence>
<gene>
    <name evidence="6" type="ORF">A2042_04300</name>
</gene>
<keyword evidence="3" id="KW-0175">Coiled coil</keyword>
<protein>
    <submittedName>
        <fullName evidence="6">Tol-pal system protein YbgF</fullName>
    </submittedName>
</protein>
<proteinExistence type="inferred from homology"/>
<dbReference type="AlphaFoldDB" id="A0A1F7RCC9"/>
<evidence type="ECO:0000256" key="3">
    <source>
        <dbReference type="SAM" id="Coils"/>
    </source>
</evidence>
<dbReference type="InterPro" id="IPR034706">
    <property type="entry name" value="CpoB"/>
</dbReference>
<feature type="compositionally biased region" description="Basic and acidic residues" evidence="4">
    <location>
        <begin position="137"/>
        <end position="153"/>
    </location>
</feature>
<feature type="domain" description="Outer membrane lipoprotein BamD-like" evidence="5">
    <location>
        <begin position="151"/>
        <end position="273"/>
    </location>
</feature>
<accession>A0A1F7RCC9</accession>
<keyword evidence="1" id="KW-0732">Signal</keyword>
<dbReference type="HAMAP" id="MF_02066">
    <property type="entry name" value="CpoB"/>
    <property type="match status" value="1"/>
</dbReference>